<dbReference type="AlphaFoldDB" id="A0A8H3H1Z0"/>
<accession>A0A8H3H1Z0</accession>
<dbReference type="Proteomes" id="UP000663861">
    <property type="component" value="Unassembled WGS sequence"/>
</dbReference>
<evidence type="ECO:0000256" key="2">
    <source>
        <dbReference type="SAM" id="Phobius"/>
    </source>
</evidence>
<feature type="transmembrane region" description="Helical" evidence="2">
    <location>
        <begin position="356"/>
        <end position="378"/>
    </location>
</feature>
<keyword evidence="2" id="KW-0812">Transmembrane</keyword>
<keyword evidence="3" id="KW-0732">Signal</keyword>
<feature type="compositionally biased region" description="Basic residues" evidence="1">
    <location>
        <begin position="487"/>
        <end position="496"/>
    </location>
</feature>
<sequence length="641" mass="67356">MIIRHFGSTFWILILLAHLISTCSAFSFVFTSQPSQCQSITIQWTEGTGPYRLFLIPVGHVTPEIRSIVNMEIPAGQLSTNLTLRFPENSRFVAVMSDSTGFGTGGTSSIYTVGSGTSGCLSTTTSQADFYMYTNGNAPSQCGSYPISWDAGVTSPVHIYGIIPGGQSFQVNSPSSGTSYDWTTNVRAGTQMLFLAVGGNDQNGGSTDIMTIAEGSSGCINSQSPSSTASPAVGGISTIAQSIPATVATANPIASETGTAGGATSAPVTVTNTAEGTAGGSANPTYNPTANPTANPNPNPTATATGGNGSPSTPTNPNNPPASTITEGSGGGTVIGDPHLPAATGGLHDNERRANLGAIIGGVLGGIALILFLIFLWLMCKHRRNKRDPDDGERLMAERRTDLLDDSFPIITHNQDYENDWFRAEPFVPPMSADEFARRTGGSIIGHEDQGDDYDYSQSRSSMDHIVTSAGMYGAAGGSPSYSTSGHGHRSSHSHSRSFSQSQTHSQNISHSPAHSTSRHASSHGHSRSFSNPYNFSFTPNSGSGRRDSAPLTPPTPISANEPVANHSPRPPPSSWHNHASTSANVVPRSRRSGEQHAQEKSGIEDEGETHESDMEGDIVDIPPSYASLRAPRVTNPDMED</sequence>
<feature type="compositionally biased region" description="Basic residues" evidence="1">
    <location>
        <begin position="517"/>
        <end position="527"/>
    </location>
</feature>
<proteinExistence type="predicted"/>
<feature type="region of interest" description="Disordered" evidence="1">
    <location>
        <begin position="256"/>
        <end position="346"/>
    </location>
</feature>
<dbReference type="PANTHER" id="PTHR37487:SF3">
    <property type="entry name" value="CLEAVAGE_POLYADENYLATION SPECIFICITY FACTOR A SUBUNIT N-TERMINAL DOMAIN-CONTAINING PROTEIN"/>
    <property type="match status" value="1"/>
</dbReference>
<name>A0A8H3H1Z0_9AGAM</name>
<keyword evidence="2" id="KW-1133">Transmembrane helix</keyword>
<feature type="compositionally biased region" description="Polar residues" evidence="1">
    <location>
        <begin position="575"/>
        <end position="585"/>
    </location>
</feature>
<feature type="compositionally biased region" description="Polar residues" evidence="1">
    <location>
        <begin position="266"/>
        <end position="275"/>
    </location>
</feature>
<dbReference type="PANTHER" id="PTHR37487">
    <property type="entry name" value="CHROMOSOME 1, WHOLE GENOME SHOTGUN SEQUENCE"/>
    <property type="match status" value="1"/>
</dbReference>
<feature type="compositionally biased region" description="Low complexity" evidence="1">
    <location>
        <begin position="497"/>
        <end position="516"/>
    </location>
</feature>
<evidence type="ECO:0000256" key="3">
    <source>
        <dbReference type="SAM" id="SignalP"/>
    </source>
</evidence>
<evidence type="ECO:0000313" key="4">
    <source>
        <dbReference type="EMBL" id="CAE6476384.1"/>
    </source>
</evidence>
<feature type="compositionally biased region" description="Low complexity" evidence="1">
    <location>
        <begin position="282"/>
        <end position="324"/>
    </location>
</feature>
<dbReference type="EMBL" id="CAJMWY010001844">
    <property type="protein sequence ID" value="CAE6476384.1"/>
    <property type="molecule type" value="Genomic_DNA"/>
</dbReference>
<evidence type="ECO:0000313" key="5">
    <source>
        <dbReference type="Proteomes" id="UP000663861"/>
    </source>
</evidence>
<feature type="chain" id="PRO_5034238615" evidence="3">
    <location>
        <begin position="26"/>
        <end position="641"/>
    </location>
</feature>
<comment type="caution">
    <text evidence="4">The sequence shown here is derived from an EMBL/GenBank/DDBJ whole genome shotgun (WGS) entry which is preliminary data.</text>
</comment>
<feature type="signal peptide" evidence="3">
    <location>
        <begin position="1"/>
        <end position="25"/>
    </location>
</feature>
<reference evidence="4" key="1">
    <citation type="submission" date="2021-01" db="EMBL/GenBank/DDBJ databases">
        <authorList>
            <person name="Kaushik A."/>
        </authorList>
    </citation>
    <scope>NUCLEOTIDE SEQUENCE</scope>
    <source>
        <strain evidence="4">AG4-RS23</strain>
    </source>
</reference>
<feature type="compositionally biased region" description="Polar residues" evidence="1">
    <location>
        <begin position="532"/>
        <end position="544"/>
    </location>
</feature>
<evidence type="ECO:0000256" key="1">
    <source>
        <dbReference type="SAM" id="MobiDB-lite"/>
    </source>
</evidence>
<protein>
    <submittedName>
        <fullName evidence="4">Uncharacterized protein</fullName>
    </submittedName>
</protein>
<feature type="region of interest" description="Disordered" evidence="1">
    <location>
        <begin position="478"/>
        <end position="641"/>
    </location>
</feature>
<feature type="compositionally biased region" description="Basic and acidic residues" evidence="1">
    <location>
        <begin position="592"/>
        <end position="614"/>
    </location>
</feature>
<gene>
    <name evidence="4" type="ORF">RDB_LOCUS90978</name>
</gene>
<keyword evidence="2" id="KW-0472">Membrane</keyword>
<organism evidence="4 5">
    <name type="scientific">Rhizoctonia solani</name>
    <dbReference type="NCBI Taxonomy" id="456999"/>
    <lineage>
        <taxon>Eukaryota</taxon>
        <taxon>Fungi</taxon>
        <taxon>Dikarya</taxon>
        <taxon>Basidiomycota</taxon>
        <taxon>Agaricomycotina</taxon>
        <taxon>Agaricomycetes</taxon>
        <taxon>Cantharellales</taxon>
        <taxon>Ceratobasidiaceae</taxon>
        <taxon>Rhizoctonia</taxon>
    </lineage>
</organism>